<dbReference type="RefSeq" id="WP_073252069.1">
    <property type="nucleotide sequence ID" value="NZ_FRCS01000001.1"/>
</dbReference>
<dbReference type="InterPro" id="IPR032466">
    <property type="entry name" value="Metal_Hydrolase"/>
</dbReference>
<dbReference type="Gene3D" id="3.20.20.140">
    <property type="entry name" value="Metal-dependent hydrolases"/>
    <property type="match status" value="1"/>
</dbReference>
<name>A0A1M7KIL9_9ACTN</name>
<dbReference type="Pfam" id="PF04909">
    <property type="entry name" value="Amidohydro_2"/>
    <property type="match status" value="1"/>
</dbReference>
<keyword evidence="4" id="KW-1185">Reference proteome</keyword>
<proteinExistence type="predicted"/>
<protein>
    <submittedName>
        <fullName evidence="3">Predicted metal-dependent hydrolase, TIM-barrel fold</fullName>
    </submittedName>
</protein>
<dbReference type="GO" id="GO:0016787">
    <property type="term" value="F:hydrolase activity"/>
    <property type="evidence" value="ECO:0007669"/>
    <property type="project" value="UniProtKB-KW"/>
</dbReference>
<sequence>MSFSWFVSVDDHLIEPAQLWQDRLPARWRDTGPRIVSQDGTEFWVYEDRQIVTTGLSAVAGKQREEFSPEPVTYADMRPGCYDPSARVADMNQGHVLSSMLFPSFPRYCGQVFHEAKDKELALLCVRAWNDFILEECAEAHPGRFIPLMIIPLWDPAAAVAEIERTAARGAKSIAFSENPTKLGLPSIHGDHWDPVFRACHETGLVVSMHVGSSSNLIRTSPDMPTLAFMAYSPAVNQAGTLMDWLFSGKFEKYANLKIALSEGSIGWIPYFLERAEQVVDKQRFWASRFDIDMHASHERGEQTSDSTFNLDTDVRRLFRDHVYGTFIEDQAGVRLLDIIGEDNVMLECDYPHSDSTWPDTVSMANKWLAHLPDEVQHKITIGNASRIYDFTPADPADIVAASH</sequence>
<dbReference type="GO" id="GO:0019748">
    <property type="term" value="P:secondary metabolic process"/>
    <property type="evidence" value="ECO:0007669"/>
    <property type="project" value="TreeGrafter"/>
</dbReference>
<dbReference type="SUPFAM" id="SSF51556">
    <property type="entry name" value="Metallo-dependent hydrolases"/>
    <property type="match status" value="1"/>
</dbReference>
<evidence type="ECO:0000313" key="3">
    <source>
        <dbReference type="EMBL" id="SHM64942.1"/>
    </source>
</evidence>
<reference evidence="3 4" key="1">
    <citation type="submission" date="2016-11" db="EMBL/GenBank/DDBJ databases">
        <authorList>
            <person name="Jaros S."/>
            <person name="Januszkiewicz K."/>
            <person name="Wedrychowicz H."/>
        </authorList>
    </citation>
    <scope>NUCLEOTIDE SEQUENCE [LARGE SCALE GENOMIC DNA]</scope>
    <source>
        <strain evidence="3 4">DSM 46144</strain>
    </source>
</reference>
<dbReference type="OrthoDB" id="8673349at2"/>
<dbReference type="PANTHER" id="PTHR21240:SF28">
    <property type="entry name" value="ISO-OROTATE DECARBOXYLASE (EUROFUNG)"/>
    <property type="match status" value="1"/>
</dbReference>
<keyword evidence="3" id="KW-0378">Hydrolase</keyword>
<evidence type="ECO:0000259" key="2">
    <source>
        <dbReference type="Pfam" id="PF04909"/>
    </source>
</evidence>
<accession>A0A1M7KIL9</accession>
<dbReference type="EMBL" id="FRCS01000001">
    <property type="protein sequence ID" value="SHM64942.1"/>
    <property type="molecule type" value="Genomic_DNA"/>
</dbReference>
<dbReference type="GO" id="GO:0005737">
    <property type="term" value="C:cytoplasm"/>
    <property type="evidence" value="ECO:0007669"/>
    <property type="project" value="TreeGrafter"/>
</dbReference>
<dbReference type="PANTHER" id="PTHR21240">
    <property type="entry name" value="2-AMINO-3-CARBOXYLMUCONATE-6-SEMIALDEHYDE DECARBOXYLASE"/>
    <property type="match status" value="1"/>
</dbReference>
<feature type="domain" description="Amidohydrolase-related" evidence="2">
    <location>
        <begin position="69"/>
        <end position="391"/>
    </location>
</feature>
<dbReference type="AlphaFoldDB" id="A0A1M7KIL9"/>
<dbReference type="InterPro" id="IPR032465">
    <property type="entry name" value="ACMSD"/>
</dbReference>
<dbReference type="GO" id="GO:0016831">
    <property type="term" value="F:carboxy-lyase activity"/>
    <property type="evidence" value="ECO:0007669"/>
    <property type="project" value="InterPro"/>
</dbReference>
<evidence type="ECO:0000313" key="4">
    <source>
        <dbReference type="Proteomes" id="UP000184440"/>
    </source>
</evidence>
<dbReference type="InterPro" id="IPR006680">
    <property type="entry name" value="Amidohydro-rel"/>
</dbReference>
<dbReference type="STRING" id="134849.SAMN05443668_1011138"/>
<dbReference type="Proteomes" id="UP000184440">
    <property type="component" value="Unassembled WGS sequence"/>
</dbReference>
<evidence type="ECO:0000256" key="1">
    <source>
        <dbReference type="ARBA" id="ARBA00023239"/>
    </source>
</evidence>
<organism evidence="3 4">
    <name type="scientific">Cryptosporangium aurantiacum</name>
    <dbReference type="NCBI Taxonomy" id="134849"/>
    <lineage>
        <taxon>Bacteria</taxon>
        <taxon>Bacillati</taxon>
        <taxon>Actinomycetota</taxon>
        <taxon>Actinomycetes</taxon>
        <taxon>Cryptosporangiales</taxon>
        <taxon>Cryptosporangiaceae</taxon>
        <taxon>Cryptosporangium</taxon>
    </lineage>
</organism>
<keyword evidence="1" id="KW-0456">Lyase</keyword>
<gene>
    <name evidence="3" type="ORF">SAMN05443668_1011138</name>
</gene>